<evidence type="ECO:0000259" key="4">
    <source>
        <dbReference type="Pfam" id="PF05920"/>
    </source>
</evidence>
<comment type="caution">
    <text evidence="5">The sequence shown here is derived from an EMBL/GenBank/DDBJ whole genome shotgun (WGS) entry which is preliminary data.</text>
</comment>
<keyword evidence="1" id="KW-0238">DNA-binding</keyword>
<feature type="domain" description="KN homeodomain" evidence="4">
    <location>
        <begin position="43"/>
        <end position="79"/>
    </location>
</feature>
<evidence type="ECO:0000313" key="5">
    <source>
        <dbReference type="EMBL" id="KAL0924718.1"/>
    </source>
</evidence>
<keyword evidence="6" id="KW-1185">Reference proteome</keyword>
<gene>
    <name evidence="5" type="ORF">M5K25_005571</name>
</gene>
<dbReference type="GO" id="GO:0003677">
    <property type="term" value="F:DNA binding"/>
    <property type="evidence" value="ECO:0007669"/>
    <property type="project" value="UniProtKB-KW"/>
</dbReference>
<dbReference type="InterPro" id="IPR050224">
    <property type="entry name" value="TALE_homeobox"/>
</dbReference>
<proteinExistence type="predicted"/>
<protein>
    <recommendedName>
        <fullName evidence="4">KN homeodomain domain-containing protein</fullName>
    </recommendedName>
</protein>
<evidence type="ECO:0000256" key="2">
    <source>
        <dbReference type="ARBA" id="ARBA00023155"/>
    </source>
</evidence>
<keyword evidence="2" id="KW-0371">Homeobox</keyword>
<organism evidence="5 6">
    <name type="scientific">Dendrobium thyrsiflorum</name>
    <name type="common">Pinecone-like raceme dendrobium</name>
    <name type="synonym">Orchid</name>
    <dbReference type="NCBI Taxonomy" id="117978"/>
    <lineage>
        <taxon>Eukaryota</taxon>
        <taxon>Viridiplantae</taxon>
        <taxon>Streptophyta</taxon>
        <taxon>Embryophyta</taxon>
        <taxon>Tracheophyta</taxon>
        <taxon>Spermatophyta</taxon>
        <taxon>Magnoliopsida</taxon>
        <taxon>Liliopsida</taxon>
        <taxon>Asparagales</taxon>
        <taxon>Orchidaceae</taxon>
        <taxon>Epidendroideae</taxon>
        <taxon>Malaxideae</taxon>
        <taxon>Dendrobiinae</taxon>
        <taxon>Dendrobium</taxon>
    </lineage>
</organism>
<dbReference type="AlphaFoldDB" id="A0ABD0VQP9"/>
<reference evidence="5 6" key="1">
    <citation type="journal article" date="2024" name="Plant Biotechnol. J.">
        <title>Dendrobium thyrsiflorum genome and its molecular insights into genes involved in important horticultural traits.</title>
        <authorList>
            <person name="Chen B."/>
            <person name="Wang J.Y."/>
            <person name="Zheng P.J."/>
            <person name="Li K.L."/>
            <person name="Liang Y.M."/>
            <person name="Chen X.F."/>
            <person name="Zhang C."/>
            <person name="Zhao X."/>
            <person name="He X."/>
            <person name="Zhang G.Q."/>
            <person name="Liu Z.J."/>
            <person name="Xu Q."/>
        </authorList>
    </citation>
    <scope>NUCLEOTIDE SEQUENCE [LARGE SCALE GENOMIC DNA]</scope>
    <source>
        <strain evidence="5">GZMU011</strain>
    </source>
</reference>
<dbReference type="SUPFAM" id="SSF46689">
    <property type="entry name" value="Homeodomain-like"/>
    <property type="match status" value="1"/>
</dbReference>
<accession>A0ABD0VQP9</accession>
<dbReference type="Proteomes" id="UP001552299">
    <property type="component" value="Unassembled WGS sequence"/>
</dbReference>
<sequence length="136" mass="15381">MNGNGDNEEDEPSRPLKLVVTEQCLWRPQCGLPERSVSIFRSWLFENFLHPYLNDVDKHILARQNGLSRSQVSNGFINTKATVRSLLQAAIEISSRGDGRDRDINLFVHKRLIRLCAPLESVIHEELSAKQPSTSG</sequence>
<dbReference type="PANTHER" id="PTHR11850">
    <property type="entry name" value="HOMEOBOX PROTEIN TRANSCRIPTION FACTORS"/>
    <property type="match status" value="1"/>
</dbReference>
<name>A0ABD0VQP9_DENTH</name>
<dbReference type="InterPro" id="IPR008422">
    <property type="entry name" value="KN_HD"/>
</dbReference>
<evidence type="ECO:0000313" key="6">
    <source>
        <dbReference type="Proteomes" id="UP001552299"/>
    </source>
</evidence>
<dbReference type="Gene3D" id="1.10.10.60">
    <property type="entry name" value="Homeodomain-like"/>
    <property type="match status" value="1"/>
</dbReference>
<evidence type="ECO:0000256" key="1">
    <source>
        <dbReference type="ARBA" id="ARBA00023125"/>
    </source>
</evidence>
<evidence type="ECO:0000256" key="3">
    <source>
        <dbReference type="ARBA" id="ARBA00023242"/>
    </source>
</evidence>
<dbReference type="InterPro" id="IPR009057">
    <property type="entry name" value="Homeodomain-like_sf"/>
</dbReference>
<dbReference type="Pfam" id="PF05920">
    <property type="entry name" value="Homeobox_KN"/>
    <property type="match status" value="1"/>
</dbReference>
<keyword evidence="3" id="KW-0539">Nucleus</keyword>
<dbReference type="EMBL" id="JANQDX010000005">
    <property type="protein sequence ID" value="KAL0924718.1"/>
    <property type="molecule type" value="Genomic_DNA"/>
</dbReference>